<keyword evidence="4" id="KW-0548">Nucleotidyltransferase</keyword>
<dbReference type="InterPro" id="IPR000768">
    <property type="entry name" value="ART"/>
</dbReference>
<keyword evidence="5" id="KW-0677">Repeat</keyword>
<keyword evidence="3 9" id="KW-0808">Transferase</keyword>
<name>A0A814NJP7_9BILA</name>
<keyword evidence="9" id="KW-0521">NADP</keyword>
<keyword evidence="2 9" id="KW-0328">Glycosyltransferase</keyword>
<dbReference type="EMBL" id="CAJNOE010000255">
    <property type="protein sequence ID" value="CAF1093909.1"/>
    <property type="molecule type" value="Genomic_DNA"/>
</dbReference>
<reference evidence="10" key="1">
    <citation type="submission" date="2021-02" db="EMBL/GenBank/DDBJ databases">
        <authorList>
            <person name="Nowell W R."/>
        </authorList>
    </citation>
    <scope>NUCLEOTIDE SEQUENCE</scope>
</reference>
<dbReference type="PANTHER" id="PTHR45641">
    <property type="entry name" value="TETRATRICOPEPTIDE REPEAT PROTEIN (AFU_ORTHOLOGUE AFUA_6G03870)"/>
    <property type="match status" value="1"/>
</dbReference>
<sequence>MGGSEFSQKASSSSNAFMNNNSTTVVLSDAIQPRRRMVQNYSLLWLDECIDETSKDYENSLVQIRIIADNVNVFRQRDDTISQQIMPLINDIPQLDGVYIFSNIKSVHEELTKKWQKIKSVHTNLADLCEGLQSDIKQYHQDSISMSFITVNEMASTDNLNQLEPTFMYTQIFKDILVNMEHDELAIKNFMSYCRLNDCVSPLYIDRFEKEYISQLAIWWYTFPSNIYSMLNHGLRTMDADIIITMGFFIQDLHHQIQLLYQKQVNSYHGKPFLVYRGQGLIKSDFEKLQKTKGGLLSFNNFLSTSKTEDVSLEFAGFASTKADTVGILFKMSIDPCLKSTPFASVKEESYFNEEDEILFSMHTVFRVGAIKQMENNNDLYQVELKLTADDDQQLRLLTDRIREEAGSSNGSHRLGNLLLQISQFNKAENLYNVLLEQTSDNTEKAHYYHQLGYVKIHQGDHEKAIYYYEQGHEILQKSLPLNNHWLATSYNNIGCVYESMGEYSKALSYYETALEIQRKLLPSNHPRLAGSYINVGNVYNHLEEYSKALSYYEKAHEIY</sequence>
<evidence type="ECO:0000256" key="1">
    <source>
        <dbReference type="ARBA" id="ARBA00009558"/>
    </source>
</evidence>
<dbReference type="Pfam" id="PF13424">
    <property type="entry name" value="TPR_12"/>
    <property type="match status" value="1"/>
</dbReference>
<evidence type="ECO:0000313" key="10">
    <source>
        <dbReference type="EMBL" id="CAF1093909.1"/>
    </source>
</evidence>
<feature type="repeat" description="TPR" evidence="8">
    <location>
        <begin position="488"/>
        <end position="521"/>
    </location>
</feature>
<dbReference type="InterPro" id="IPR011990">
    <property type="entry name" value="TPR-like_helical_dom_sf"/>
</dbReference>
<feature type="non-terminal residue" evidence="10">
    <location>
        <position position="1"/>
    </location>
</feature>
<evidence type="ECO:0000256" key="3">
    <source>
        <dbReference type="ARBA" id="ARBA00022679"/>
    </source>
</evidence>
<dbReference type="AlphaFoldDB" id="A0A814NJP7"/>
<protein>
    <recommendedName>
        <fullName evidence="9">NAD(P)(+)--arginine ADP-ribosyltransferase</fullName>
        <ecNumber evidence="9">2.4.2.31</ecNumber>
    </recommendedName>
    <alternativeName>
        <fullName evidence="9">Mono(ADP-ribosyl)transferase</fullName>
    </alternativeName>
</protein>
<dbReference type="PANTHER" id="PTHR45641:SF1">
    <property type="entry name" value="AAA+ ATPASE DOMAIN-CONTAINING PROTEIN"/>
    <property type="match status" value="1"/>
</dbReference>
<feature type="repeat" description="TPR" evidence="8">
    <location>
        <begin position="446"/>
        <end position="479"/>
    </location>
</feature>
<comment type="similarity">
    <text evidence="1 9">Belongs to the Arg-specific ADP-ribosyltransferase family.</text>
</comment>
<dbReference type="SMART" id="SM00028">
    <property type="entry name" value="TPR"/>
    <property type="match status" value="4"/>
</dbReference>
<evidence type="ECO:0000256" key="4">
    <source>
        <dbReference type="ARBA" id="ARBA00022695"/>
    </source>
</evidence>
<evidence type="ECO:0000256" key="6">
    <source>
        <dbReference type="ARBA" id="ARBA00022803"/>
    </source>
</evidence>
<evidence type="ECO:0000313" key="11">
    <source>
        <dbReference type="Proteomes" id="UP000663860"/>
    </source>
</evidence>
<keyword evidence="9" id="KW-0520">NAD</keyword>
<dbReference type="PROSITE" id="PS50293">
    <property type="entry name" value="TPR_REGION"/>
    <property type="match status" value="2"/>
</dbReference>
<evidence type="ECO:0000256" key="2">
    <source>
        <dbReference type="ARBA" id="ARBA00022676"/>
    </source>
</evidence>
<dbReference type="PROSITE" id="PS51996">
    <property type="entry name" value="TR_MART"/>
    <property type="match status" value="1"/>
</dbReference>
<evidence type="ECO:0000256" key="8">
    <source>
        <dbReference type="PROSITE-ProRule" id="PRU00339"/>
    </source>
</evidence>
<evidence type="ECO:0000256" key="9">
    <source>
        <dbReference type="RuleBase" id="RU361228"/>
    </source>
</evidence>
<gene>
    <name evidence="10" type="ORF">IZO911_LOCUS22652</name>
</gene>
<dbReference type="SUPFAM" id="SSF56399">
    <property type="entry name" value="ADP-ribosylation"/>
    <property type="match status" value="1"/>
</dbReference>
<dbReference type="Proteomes" id="UP000663860">
    <property type="component" value="Unassembled WGS sequence"/>
</dbReference>
<comment type="catalytic activity">
    <reaction evidence="7 9">
        <text>L-arginyl-[protein] + NAD(+) = N(omega)-(ADP-D-ribosyl)-L-arginyl-[protein] + nicotinamide + H(+)</text>
        <dbReference type="Rhea" id="RHEA:19149"/>
        <dbReference type="Rhea" id="RHEA-COMP:10532"/>
        <dbReference type="Rhea" id="RHEA-COMP:15087"/>
        <dbReference type="ChEBI" id="CHEBI:15378"/>
        <dbReference type="ChEBI" id="CHEBI:17154"/>
        <dbReference type="ChEBI" id="CHEBI:29965"/>
        <dbReference type="ChEBI" id="CHEBI:57540"/>
        <dbReference type="ChEBI" id="CHEBI:142554"/>
        <dbReference type="EC" id="2.4.2.31"/>
    </reaction>
</comment>
<dbReference type="Gene3D" id="3.90.176.10">
    <property type="entry name" value="Toxin ADP-ribosyltransferase, Chain A, domain 1"/>
    <property type="match status" value="1"/>
</dbReference>
<evidence type="ECO:0000256" key="7">
    <source>
        <dbReference type="ARBA" id="ARBA00047597"/>
    </source>
</evidence>
<dbReference type="PROSITE" id="PS50005">
    <property type="entry name" value="TPR"/>
    <property type="match status" value="2"/>
</dbReference>
<dbReference type="EC" id="2.4.2.31" evidence="9"/>
<keyword evidence="6 8" id="KW-0802">TPR repeat</keyword>
<dbReference type="Gene3D" id="1.25.40.10">
    <property type="entry name" value="Tetratricopeptide repeat domain"/>
    <property type="match status" value="1"/>
</dbReference>
<dbReference type="GO" id="GO:0016779">
    <property type="term" value="F:nucleotidyltransferase activity"/>
    <property type="evidence" value="ECO:0007669"/>
    <property type="project" value="UniProtKB-KW"/>
</dbReference>
<proteinExistence type="inferred from homology"/>
<dbReference type="Pfam" id="PF01129">
    <property type="entry name" value="ART"/>
    <property type="match status" value="1"/>
</dbReference>
<comment type="caution">
    <text evidence="10">The sequence shown here is derived from an EMBL/GenBank/DDBJ whole genome shotgun (WGS) entry which is preliminary data.</text>
</comment>
<organism evidence="10 11">
    <name type="scientific">Adineta steineri</name>
    <dbReference type="NCBI Taxonomy" id="433720"/>
    <lineage>
        <taxon>Eukaryota</taxon>
        <taxon>Metazoa</taxon>
        <taxon>Spiralia</taxon>
        <taxon>Gnathifera</taxon>
        <taxon>Rotifera</taxon>
        <taxon>Eurotatoria</taxon>
        <taxon>Bdelloidea</taxon>
        <taxon>Adinetida</taxon>
        <taxon>Adinetidae</taxon>
        <taxon>Adineta</taxon>
    </lineage>
</organism>
<dbReference type="InterPro" id="IPR019734">
    <property type="entry name" value="TPR_rpt"/>
</dbReference>
<dbReference type="Pfam" id="PF13374">
    <property type="entry name" value="TPR_10"/>
    <property type="match status" value="1"/>
</dbReference>
<dbReference type="SUPFAM" id="SSF48452">
    <property type="entry name" value="TPR-like"/>
    <property type="match status" value="1"/>
</dbReference>
<evidence type="ECO:0000256" key="5">
    <source>
        <dbReference type="ARBA" id="ARBA00022737"/>
    </source>
</evidence>
<dbReference type="GO" id="GO:0106274">
    <property type="term" value="F:NAD+-protein-arginine ADP-ribosyltransferase activity"/>
    <property type="evidence" value="ECO:0007669"/>
    <property type="project" value="UniProtKB-EC"/>
</dbReference>
<accession>A0A814NJP7</accession>